<dbReference type="AlphaFoldDB" id="A0A2H5QXT2"/>
<accession>A0A2H5QXT2</accession>
<dbReference type="PROSITE" id="PS50144">
    <property type="entry name" value="MATH"/>
    <property type="match status" value="1"/>
</dbReference>
<evidence type="ECO:0000259" key="1">
    <source>
        <dbReference type="PROSITE" id="PS50144"/>
    </source>
</evidence>
<name>A0A2H5QXT2_CITUN</name>
<proteinExistence type="predicted"/>
<dbReference type="STRING" id="55188.A0A2H5QXT2"/>
<keyword evidence="3" id="KW-1185">Reference proteome</keyword>
<gene>
    <name evidence="2" type="ORF">CUMW_271960</name>
</gene>
<reference evidence="2 3" key="1">
    <citation type="journal article" date="2017" name="Front. Genet.">
        <title>Draft sequencing of the heterozygous diploid genome of Satsuma (Citrus unshiu Marc.) using a hybrid assembly approach.</title>
        <authorList>
            <person name="Shimizu T."/>
            <person name="Tanizawa Y."/>
            <person name="Mochizuki T."/>
            <person name="Nagasaki H."/>
            <person name="Yoshioka T."/>
            <person name="Toyoda A."/>
            <person name="Fujiyama A."/>
            <person name="Kaminuma E."/>
            <person name="Nakamura Y."/>
        </authorList>
    </citation>
    <scope>NUCLEOTIDE SEQUENCE [LARGE SCALE GENOMIC DNA]</scope>
    <source>
        <strain evidence="3">cv. Miyagawa wase</strain>
    </source>
</reference>
<dbReference type="InterPro" id="IPR002083">
    <property type="entry name" value="MATH/TRAF_dom"/>
</dbReference>
<organism evidence="2 3">
    <name type="scientific">Citrus unshiu</name>
    <name type="common">Satsuma mandarin</name>
    <name type="synonym">Citrus nobilis var. unshiu</name>
    <dbReference type="NCBI Taxonomy" id="55188"/>
    <lineage>
        <taxon>Eukaryota</taxon>
        <taxon>Viridiplantae</taxon>
        <taxon>Streptophyta</taxon>
        <taxon>Embryophyta</taxon>
        <taxon>Tracheophyta</taxon>
        <taxon>Spermatophyta</taxon>
        <taxon>Magnoliopsida</taxon>
        <taxon>eudicotyledons</taxon>
        <taxon>Gunneridae</taxon>
        <taxon>Pentapetalae</taxon>
        <taxon>rosids</taxon>
        <taxon>malvids</taxon>
        <taxon>Sapindales</taxon>
        <taxon>Rutaceae</taxon>
        <taxon>Aurantioideae</taxon>
        <taxon>Citrus</taxon>
    </lineage>
</organism>
<evidence type="ECO:0000313" key="3">
    <source>
        <dbReference type="Proteomes" id="UP000236630"/>
    </source>
</evidence>
<feature type="domain" description="MATH" evidence="1">
    <location>
        <begin position="1"/>
        <end position="56"/>
    </location>
</feature>
<dbReference type="SUPFAM" id="SSF49599">
    <property type="entry name" value="TRAF domain-like"/>
    <property type="match status" value="1"/>
</dbReference>
<sequence>MEDRELFKVQSKRYESEIFIAGDQNLDLMLKKIYLYPKGQREGPGSHISMYLVKFG</sequence>
<comment type="caution">
    <text evidence="2">The sequence shown here is derived from an EMBL/GenBank/DDBJ whole genome shotgun (WGS) entry which is preliminary data.</text>
</comment>
<dbReference type="EMBL" id="BDQV01001234">
    <property type="protein sequence ID" value="GAY69434.1"/>
    <property type="molecule type" value="Genomic_DNA"/>
</dbReference>
<evidence type="ECO:0000313" key="2">
    <source>
        <dbReference type="EMBL" id="GAY69434.1"/>
    </source>
</evidence>
<protein>
    <recommendedName>
        <fullName evidence="1">MATH domain-containing protein</fullName>
    </recommendedName>
</protein>
<dbReference type="Proteomes" id="UP000236630">
    <property type="component" value="Unassembled WGS sequence"/>
</dbReference>